<evidence type="ECO:0000256" key="5">
    <source>
        <dbReference type="RuleBase" id="RU003671"/>
    </source>
</evidence>
<dbReference type="KEGG" id="iis:EYM_06485"/>
<feature type="domain" description="Proliferating cell nuclear antigen PCNA N-terminal" evidence="7">
    <location>
        <begin position="5"/>
        <end position="100"/>
    </location>
</feature>
<evidence type="ECO:0000313" key="9">
    <source>
        <dbReference type="EMBL" id="ALU11945.1"/>
    </source>
</evidence>
<dbReference type="Gene3D" id="3.70.10.10">
    <property type="match status" value="1"/>
</dbReference>
<organism evidence="9 10">
    <name type="scientific">Ignicoccus islandicus DSM 13165</name>
    <dbReference type="NCBI Taxonomy" id="940295"/>
    <lineage>
        <taxon>Archaea</taxon>
        <taxon>Thermoproteota</taxon>
        <taxon>Thermoprotei</taxon>
        <taxon>Desulfurococcales</taxon>
        <taxon>Desulfurococcaceae</taxon>
        <taxon>Ignicoccus</taxon>
    </lineage>
</organism>
<dbReference type="CDD" id="cd00577">
    <property type="entry name" value="PCNA"/>
    <property type="match status" value="1"/>
</dbReference>
<dbReference type="STRING" id="940295.EYM_06485"/>
<dbReference type="GeneID" id="30680671"/>
<comment type="function">
    <text evidence="4">Sliding clamp subunit that acts as a moving platform for DNA processing. Responsible for tethering the catalytic subunit of DNA polymerase and other proteins to DNA during high-speed replication.</text>
</comment>
<evidence type="ECO:0000256" key="2">
    <source>
        <dbReference type="ARBA" id="ARBA00022705"/>
    </source>
</evidence>
<keyword evidence="2 4" id="KW-0235">DNA replication</keyword>
<dbReference type="Proteomes" id="UP000060778">
    <property type="component" value="Chromosome"/>
</dbReference>
<dbReference type="GO" id="GO:0003677">
    <property type="term" value="F:DNA binding"/>
    <property type="evidence" value="ECO:0007669"/>
    <property type="project" value="UniProtKB-UniRule"/>
</dbReference>
<evidence type="ECO:0000313" key="10">
    <source>
        <dbReference type="Proteomes" id="UP000060778"/>
    </source>
</evidence>
<evidence type="ECO:0000256" key="4">
    <source>
        <dbReference type="HAMAP-Rule" id="MF_00317"/>
    </source>
</evidence>
<dbReference type="PANTHER" id="PTHR11352">
    <property type="entry name" value="PROLIFERATING CELL NUCLEAR ANTIGEN"/>
    <property type="match status" value="1"/>
</dbReference>
<dbReference type="HAMAP" id="MF_00317">
    <property type="entry name" value="DNApol_clamp_arch"/>
    <property type="match status" value="1"/>
</dbReference>
<dbReference type="OrthoDB" id="14749at2157"/>
<dbReference type="GO" id="GO:0006275">
    <property type="term" value="P:regulation of DNA replication"/>
    <property type="evidence" value="ECO:0007669"/>
    <property type="project" value="UniProtKB-UniRule"/>
</dbReference>
<comment type="subunit">
    <text evidence="4">Homotrimer. The subunits circularize to form a toroid; DNA passes through its center. Replication factor C (RFC) is required to load the toroid on the DNA.</text>
</comment>
<evidence type="ECO:0000256" key="3">
    <source>
        <dbReference type="ARBA" id="ARBA00023125"/>
    </source>
</evidence>
<keyword evidence="3 4" id="KW-0238">DNA-binding</keyword>
<keyword evidence="10" id="KW-1185">Reference proteome</keyword>
<dbReference type="Pfam" id="PF02747">
    <property type="entry name" value="PCNA_C"/>
    <property type="match status" value="1"/>
</dbReference>
<comment type="function">
    <text evidence="6">Sliding clamp subunit. Responsible for tethering the catalytic subunit of DNA polymerase to DNA during high-speed replication.</text>
</comment>
<dbReference type="NCBIfam" id="NF002221">
    <property type="entry name" value="PRK01115.1-4"/>
    <property type="match status" value="1"/>
</dbReference>
<dbReference type="Pfam" id="PF00705">
    <property type="entry name" value="PCNA_N"/>
    <property type="match status" value="1"/>
</dbReference>
<comment type="similarity">
    <text evidence="1 4 5">Belongs to the PCNA family.</text>
</comment>
<dbReference type="InterPro" id="IPR022649">
    <property type="entry name" value="Pr_cel_nuc_antig_C"/>
</dbReference>
<dbReference type="RefSeq" id="WP_075050203.1">
    <property type="nucleotide sequence ID" value="NZ_CP006867.1"/>
</dbReference>
<dbReference type="InterPro" id="IPR022648">
    <property type="entry name" value="Pr_cel_nuc_antig_N"/>
</dbReference>
<dbReference type="GO" id="GO:0030337">
    <property type="term" value="F:DNA polymerase processivity factor activity"/>
    <property type="evidence" value="ECO:0007669"/>
    <property type="project" value="UniProtKB-UniRule"/>
</dbReference>
<protein>
    <recommendedName>
        <fullName evidence="4">DNA polymerase sliding clamp</fullName>
    </recommendedName>
    <alternativeName>
        <fullName evidence="4">Proliferating cell nuclear antigen homolog</fullName>
        <shortName evidence="4">PCNA</shortName>
    </alternativeName>
</protein>
<name>A0A0U3F8I4_9CREN</name>
<dbReference type="PANTHER" id="PTHR11352:SF0">
    <property type="entry name" value="PROLIFERATING CELL NUCLEAR ANTIGEN"/>
    <property type="match status" value="1"/>
</dbReference>
<dbReference type="EMBL" id="CP006867">
    <property type="protein sequence ID" value="ALU11945.1"/>
    <property type="molecule type" value="Genomic_DNA"/>
</dbReference>
<proteinExistence type="inferred from homology"/>
<dbReference type="GO" id="GO:0006272">
    <property type="term" value="P:leading strand elongation"/>
    <property type="evidence" value="ECO:0007669"/>
    <property type="project" value="TreeGrafter"/>
</dbReference>
<evidence type="ECO:0000259" key="8">
    <source>
        <dbReference type="Pfam" id="PF02747"/>
    </source>
</evidence>
<sequence>MKLTFIDARAWKYIMQSIVKAVSETTIKVSQEGLRIKTMDEAKIVLIDFFLPASSFSEYEIDGELEFGVNLEDLVKVLRRAQKEDVLTLEVGESNYSITFKGKGIRRFTLPQLDLAGENIPEVDLQLDVKATMTPDVYREIVKDLEPIADTVTFVAEPSSLRIEAVSDLGEAEIDVPTETVLTGYEVNEENLPAKSSYGVEHLTYVTQVSQISNEAILEFSNEMPLRITFTLPEGGSFVYIVAPRVF</sequence>
<feature type="domain" description="Proliferating cell nuclear antigen PCNA C-terminal" evidence="8">
    <location>
        <begin position="124"/>
        <end position="244"/>
    </location>
</feature>
<reference evidence="9 10" key="1">
    <citation type="submission" date="2013-11" db="EMBL/GenBank/DDBJ databases">
        <title>Comparative genomics of Ignicoccus.</title>
        <authorList>
            <person name="Podar M."/>
        </authorList>
    </citation>
    <scope>NUCLEOTIDE SEQUENCE [LARGE SCALE GENOMIC DNA]</scope>
    <source>
        <strain evidence="9 10">DSM 13165</strain>
    </source>
</reference>
<gene>
    <name evidence="4" type="primary">pcn</name>
    <name evidence="9" type="ORF">EYM_06485</name>
</gene>
<accession>A0A0U3F8I4</accession>
<dbReference type="NCBIfam" id="TIGR00590">
    <property type="entry name" value="pcna"/>
    <property type="match status" value="1"/>
</dbReference>
<evidence type="ECO:0000256" key="1">
    <source>
        <dbReference type="ARBA" id="ARBA00010462"/>
    </source>
</evidence>
<evidence type="ECO:0000259" key="7">
    <source>
        <dbReference type="Pfam" id="PF00705"/>
    </source>
</evidence>
<evidence type="ECO:0000256" key="6">
    <source>
        <dbReference type="RuleBase" id="RU003673"/>
    </source>
</evidence>
<dbReference type="PRINTS" id="PR00339">
    <property type="entry name" value="PCNACYCLIN"/>
</dbReference>
<dbReference type="SUPFAM" id="SSF55979">
    <property type="entry name" value="DNA clamp"/>
    <property type="match status" value="2"/>
</dbReference>
<dbReference type="InterPro" id="IPR046938">
    <property type="entry name" value="DNA_clamp_sf"/>
</dbReference>
<dbReference type="InterPro" id="IPR000730">
    <property type="entry name" value="Pr_cel_nuc_antig"/>
</dbReference>
<dbReference type="AlphaFoldDB" id="A0A0U3F8I4"/>